<name>A0A6S7FQ34_PARCT</name>
<dbReference type="EMBL" id="CACRXK020000159">
    <property type="protein sequence ID" value="CAB3979002.1"/>
    <property type="molecule type" value="Genomic_DNA"/>
</dbReference>
<sequence>MRGGERTRVRYRVRLNRDGLAFDRGPSNIPEGFVGLGALVEDLFGPCEGGGGPDAKVTFAICGFRSGILQLVRMVDFVALSSNSKCFTFICVEEKISIGRGLEIRKIILHSGCISLHVYDLANLCVVSKRRDL</sequence>
<proteinExistence type="predicted"/>
<evidence type="ECO:0000313" key="2">
    <source>
        <dbReference type="Proteomes" id="UP001152795"/>
    </source>
</evidence>
<protein>
    <submittedName>
        <fullName evidence="1">Uncharacterized protein</fullName>
    </submittedName>
</protein>
<accession>A0A6S7FQ34</accession>
<dbReference type="Proteomes" id="UP001152795">
    <property type="component" value="Unassembled WGS sequence"/>
</dbReference>
<gene>
    <name evidence="1" type="ORF">PACLA_8A054349</name>
</gene>
<organism evidence="1 2">
    <name type="scientific">Paramuricea clavata</name>
    <name type="common">Red gorgonian</name>
    <name type="synonym">Violescent sea-whip</name>
    <dbReference type="NCBI Taxonomy" id="317549"/>
    <lineage>
        <taxon>Eukaryota</taxon>
        <taxon>Metazoa</taxon>
        <taxon>Cnidaria</taxon>
        <taxon>Anthozoa</taxon>
        <taxon>Octocorallia</taxon>
        <taxon>Malacalcyonacea</taxon>
        <taxon>Plexauridae</taxon>
        <taxon>Paramuricea</taxon>
    </lineage>
</organism>
<keyword evidence="2" id="KW-1185">Reference proteome</keyword>
<evidence type="ECO:0000313" key="1">
    <source>
        <dbReference type="EMBL" id="CAB3979002.1"/>
    </source>
</evidence>
<dbReference type="AlphaFoldDB" id="A0A6S7FQ34"/>
<reference evidence="1" key="1">
    <citation type="submission" date="2020-04" db="EMBL/GenBank/DDBJ databases">
        <authorList>
            <person name="Alioto T."/>
            <person name="Alioto T."/>
            <person name="Gomez Garrido J."/>
        </authorList>
    </citation>
    <scope>NUCLEOTIDE SEQUENCE</scope>
    <source>
        <strain evidence="1">A484AB</strain>
    </source>
</reference>
<comment type="caution">
    <text evidence="1">The sequence shown here is derived from an EMBL/GenBank/DDBJ whole genome shotgun (WGS) entry which is preliminary data.</text>
</comment>